<proteinExistence type="predicted"/>
<dbReference type="EMBL" id="BK015243">
    <property type="protein sequence ID" value="DAD97501.1"/>
    <property type="molecule type" value="Genomic_DNA"/>
</dbReference>
<sequence length="30" mass="3382">MSILYISTYLIKKINGITQSIYMAYSPGVL</sequence>
<evidence type="ECO:0000313" key="1">
    <source>
        <dbReference type="EMBL" id="DAD97501.1"/>
    </source>
</evidence>
<protein>
    <submittedName>
        <fullName evidence="1">Uncharacterized protein</fullName>
    </submittedName>
</protein>
<accession>A0A8S5NRS7</accession>
<name>A0A8S5NRS7_9CAUD</name>
<organism evidence="1">
    <name type="scientific">Caudovirales sp. ctIbU14</name>
    <dbReference type="NCBI Taxonomy" id="2825761"/>
    <lineage>
        <taxon>Viruses</taxon>
        <taxon>Duplodnaviria</taxon>
        <taxon>Heunggongvirae</taxon>
        <taxon>Uroviricota</taxon>
        <taxon>Caudoviricetes</taxon>
    </lineage>
</organism>
<reference evidence="1" key="1">
    <citation type="journal article" date="2021" name="Proc. Natl. Acad. Sci. U.S.A.">
        <title>A Catalog of Tens of Thousands of Viruses from Human Metagenomes Reveals Hidden Associations with Chronic Diseases.</title>
        <authorList>
            <person name="Tisza M.J."/>
            <person name="Buck C.B."/>
        </authorList>
    </citation>
    <scope>NUCLEOTIDE SEQUENCE</scope>
    <source>
        <strain evidence="1">CtIbU14</strain>
    </source>
</reference>